<dbReference type="Pfam" id="PF01345">
    <property type="entry name" value="DUF11"/>
    <property type="match status" value="2"/>
</dbReference>
<dbReference type="InterPro" id="IPR013783">
    <property type="entry name" value="Ig-like_fold"/>
</dbReference>
<evidence type="ECO:0000256" key="1">
    <source>
        <dbReference type="SAM" id="MobiDB-lite"/>
    </source>
</evidence>
<dbReference type="PANTHER" id="PTHR34819">
    <property type="entry name" value="LARGE CYSTEINE-RICH PERIPLASMIC PROTEIN OMCB"/>
    <property type="match status" value="1"/>
</dbReference>
<dbReference type="Gene3D" id="2.60.40.740">
    <property type="match status" value="1"/>
</dbReference>
<dbReference type="InterPro" id="IPR047589">
    <property type="entry name" value="DUF11_rpt"/>
</dbReference>
<feature type="compositionally biased region" description="Basic and acidic residues" evidence="1">
    <location>
        <begin position="52"/>
        <end position="62"/>
    </location>
</feature>
<reference evidence="3" key="1">
    <citation type="submission" date="2018-06" db="EMBL/GenBank/DDBJ databases">
        <authorList>
            <person name="Zhirakovskaya E."/>
        </authorList>
    </citation>
    <scope>NUCLEOTIDE SEQUENCE</scope>
</reference>
<gene>
    <name evidence="3" type="ORF">MNBD_GAMMA09-377</name>
</gene>
<evidence type="ECO:0000259" key="2">
    <source>
        <dbReference type="Pfam" id="PF01345"/>
    </source>
</evidence>
<feature type="non-terminal residue" evidence="3">
    <location>
        <position position="1"/>
    </location>
</feature>
<organism evidence="3">
    <name type="scientific">hydrothermal vent metagenome</name>
    <dbReference type="NCBI Taxonomy" id="652676"/>
    <lineage>
        <taxon>unclassified sequences</taxon>
        <taxon>metagenomes</taxon>
        <taxon>ecological metagenomes</taxon>
    </lineage>
</organism>
<dbReference type="SUPFAM" id="SSF117074">
    <property type="entry name" value="Hypothetical protein PA1324"/>
    <property type="match status" value="1"/>
</dbReference>
<dbReference type="InterPro" id="IPR051172">
    <property type="entry name" value="Chlamydia_OmcB"/>
</dbReference>
<dbReference type="NCBIfam" id="TIGR01451">
    <property type="entry name" value="B_ant_repeat"/>
    <property type="match status" value="3"/>
</dbReference>
<feature type="domain" description="DUF11" evidence="2">
    <location>
        <begin position="2353"/>
        <end position="2466"/>
    </location>
</feature>
<name>A0A3B0XYN3_9ZZZZ</name>
<dbReference type="EMBL" id="UOFI01000177">
    <property type="protein sequence ID" value="VAW69800.1"/>
    <property type="molecule type" value="Genomic_DNA"/>
</dbReference>
<dbReference type="InterPro" id="IPR001434">
    <property type="entry name" value="OmcB-like_DUF11"/>
</dbReference>
<sequence length="2692" mass="284293">KDASSTPTIPVFNLTTTGAGNIATNPFHNNVLRHGDVLTIDYGIVRSSGFDTEAHPEVREETAAAPNPPPPAPGSGYDVIYINPENNQISFNFDDTCNVNPPLAGVPVTANQFLPVAPEDLDVDINSTDPELFYVLGNPFAFLDLTVELNNNGGRPATDYQLIVTVGEGLNVTGLPAGCSANGTVGSPGPLVVKGILTPPVVLNSASIYLCSQNDPKNAEPDSDNFTFRVQKASGADLTFRADAVGEVSLFDGTLTGNNYSFDSILARIIGFDLKKTLKSCTEQPLFPISPLTRSANVQIGEDCTYKIDVAWFGFATPGFGQIEIGQFDITDTIPSWQGFISTQTASGGGGSGQLTPETLTTVPPAVTPPNAVSSVNWRYNYDNTTGQIDAPITADVTLSFELTTRMLNDPANIRNGTKQDTAVASFEVDFDGQAGPMPPRVFDDTSGNYPPLSDRQVTTTIFEPNLVVTKRVCNETLLGTPCNPGNPADPTDFGDFTITTIGDADDLYIYMIRLYNDNTLPAIAVAPAFDIIAVDILDAMASATLADLGVDGMDNNRDGVVDDAAETGIGSYVPVPAPPQITFDPVAVPLLAQIDPGQAIDLFYTVDVNDIVVPGQVIANTVNTGYDSLLGASGSQNIPLRPNNDPAGARTYAALPSSASILIANVVAPPGAKSFTNKANLLDVPFVPPMPYLLADAAIGEEVEVELLVELPVSTLKSLTIQDVLPAGLTCIEAGQMVLPNQTQVAPGDLYFTPGGSYPATGCDAITNTPVWTSTPDQLLVVPSPPLNRTFSLRVSFIARVDNIPALIAGSTVVNGGTATLVNVTFLDELNNTVSVPISSASVNVKEPNIQLTVRTGTPNATPPPYVSAITSADSADIYTVEVVIDNNGPVPANLSPAYNLQIVADLTSTPGATYVPGSLGGPNAADFTFDVINSGPNRIVLNYNNPKFDPAPAATSSATLTFQVLLPDNMQPHDILQTSVTANYSSLASNAVALNSSGLIGADNDPDGMRLYSVSQIDTTASVPGLVTSKVESAMLLPLPSDPVNTIGARKRFELQINFPEGLIQSNAVSPLSVVDNLAAAGSTTSYVFENNAAYAIVYEFSGIQSINGITDPAQFPSQITAPLDGAANSVTWTINGDVLTDTEDDLDAVADVINPYIRITYYARIDDNPQTVAGGILLNSALTNYIDRAAGPRVTPPATAGPFTIVEPDLRMNKTANMAINYGIPETYTLDIRNDGLSTAWNASILDVFIEPAMGGVCDTPPANIQAIITDAGGGLQRTLLPNTDFTAVFAPDPVCTLTFTMLTPAASIESTWHLVINYDVTLDLNNANGTTLDNIAGATQYYSLDQLPQNTRARTYTNTLSPTYDLANSTTPFEDFEDAYRITVGAPQLDIVQSVIDFASVPGVLAAPILDPRAQPANTVRYQVHIVNDGPVAITDFDVTEDLDLLNPASGYYQPGTLTILYIPGGATDFSNNVGGTKATGFIDIRNLNIAAANAGNTDELFIQYDITLGPVITSGTRVFNQAQANITDFTDQPVLSDDPDPLFPGDSDPTLLTISSIPSFKLEKTSQDISGDVNVLQAGDILRYTITAQNIGAEDSVNSALRDQIPANTRYVAGTTTLNGTAIADPSNGVSPLQDGMLINAPENLTAGFMRADMTAPPAATNIATVTFDVQLDANVVNGTVISNQAMVGGAGAGSAPFAEQPSDDPGTEIIGDPTRDVVGNVAVLDAQKTVELYIDNGNADEVDIGDTLRYTIVINNSGTVDATDVVLTDVLPTSTSYVMGSTTMNGLPVPDGVGGAFPLLSGLPVSSTDLTPPLPAANMGTISQMQAATLVFDVTVNPLTVDGTIISNQGLVTSADFPDEPTDVDGNETNGDQPTDIIVGSTVQLSISKNVFVVGGGTAQPGAVLEYFIHVQNTGFSAIDLSDLTQVIRVVDDIDQSGLITYVPGSARLNGVSDPNITYTSPRLYVDYGSLKRASPNPLFNPGEKFTVRYLAIIDSGALQGTNISDTAAIDWGNQSFMPVANATPINCNGATQNVNACATIDLAVGGAPGVATLSGSLWHDINFDEIQDSAETVLAGWQVDIYFGAGTVNPGDLLDSVITDANGNYTMLGLIPNDAGPLQYALQFRPPLASTDTASLGQVSIDAGTIATPGPSSLSGLIVGRASHSANINLPIQPNGVIFNSILRNSVSGAVLRMTNPAGVALPVSCFNDPAQQNQRTLSSGFYKFDLNFSQAGICDSGMDFTVNVFPPPGYIDYDNDPSTPVVSLIIPPAAPLTAPGFDAINCSADAIAGTAECEVQASEFAPTIDVPPRTAATDFYQKFTFGNGPADEQIYNNHIAVDPSFNNAIAISKTSPLVNVTRGQLVPYDITLTNTLDAPFYDLTVEDLFPAGFKYIANSGRIQFASGAFIKTEPVHPPGTLSLNWVDIGKLDSKSTLKLKLLLVVGSGVGEGEYVNRAQARNTITGVLESGLASSTVRVVPDPTFDCSDVIGKVFDDKNLNAYQDEGEEGLAGVRVLTARGLEITTDAHGRFHVTCAVVPNPDRGSNFILKLDERSLPSGYRLTTENPRVVRATRGKMVKFSFGAAIHRVVRLDMADAVFEPGTTKMRPQWLPRLDLLITELAKDPSLLRLSYLGENETASEVDDRLDAVKDEIETRWEDLNCCYQLMIETEVFWRKGGPPDRGEFDD</sequence>
<feature type="domain" description="DUF11" evidence="2">
    <location>
        <begin position="1744"/>
        <end position="1866"/>
    </location>
</feature>
<proteinExistence type="predicted"/>
<evidence type="ECO:0000313" key="3">
    <source>
        <dbReference type="EMBL" id="VAW69800.1"/>
    </source>
</evidence>
<dbReference type="Gene3D" id="2.60.40.10">
    <property type="entry name" value="Immunoglobulins"/>
    <property type="match status" value="2"/>
</dbReference>
<accession>A0A3B0XYN3</accession>
<feature type="region of interest" description="Disordered" evidence="1">
    <location>
        <begin position="52"/>
        <end position="75"/>
    </location>
</feature>
<protein>
    <submittedName>
        <fullName evidence="3">Conserved repeat domain protein</fullName>
    </submittedName>
</protein>